<protein>
    <recommendedName>
        <fullName evidence="7">Glycosyltransferase family 28 N-terminal domain-containing protein</fullName>
    </recommendedName>
</protein>
<dbReference type="Proteomes" id="UP001314170">
    <property type="component" value="Unassembled WGS sequence"/>
</dbReference>
<reference evidence="5 6" key="1">
    <citation type="submission" date="2024-01" db="EMBL/GenBank/DDBJ databases">
        <authorList>
            <person name="Waweru B."/>
        </authorList>
    </citation>
    <scope>NUCLEOTIDE SEQUENCE [LARGE SCALE GENOMIC DNA]</scope>
</reference>
<dbReference type="Pfam" id="PF03033">
    <property type="entry name" value="Glyco_transf_28"/>
    <property type="match status" value="1"/>
</dbReference>
<organism evidence="5 6">
    <name type="scientific">Dovyalis caffra</name>
    <dbReference type="NCBI Taxonomy" id="77055"/>
    <lineage>
        <taxon>Eukaryota</taxon>
        <taxon>Viridiplantae</taxon>
        <taxon>Streptophyta</taxon>
        <taxon>Embryophyta</taxon>
        <taxon>Tracheophyta</taxon>
        <taxon>Spermatophyta</taxon>
        <taxon>Magnoliopsida</taxon>
        <taxon>eudicotyledons</taxon>
        <taxon>Gunneridae</taxon>
        <taxon>Pentapetalae</taxon>
        <taxon>rosids</taxon>
        <taxon>fabids</taxon>
        <taxon>Malpighiales</taxon>
        <taxon>Salicaceae</taxon>
        <taxon>Flacourtieae</taxon>
        <taxon>Dovyalis</taxon>
    </lineage>
</organism>
<dbReference type="PANTHER" id="PTHR48050">
    <property type="entry name" value="STEROL 3-BETA-GLUCOSYLTRANSFERASE"/>
    <property type="match status" value="1"/>
</dbReference>
<dbReference type="Gene3D" id="3.40.50.2000">
    <property type="entry name" value="Glycogen Phosphorylase B"/>
    <property type="match status" value="2"/>
</dbReference>
<evidence type="ECO:0000259" key="3">
    <source>
        <dbReference type="Pfam" id="PF03033"/>
    </source>
</evidence>
<dbReference type="Pfam" id="PF06722">
    <property type="entry name" value="EryCIII-like_C"/>
    <property type="match status" value="1"/>
</dbReference>
<keyword evidence="6" id="KW-1185">Reference proteome</keyword>
<dbReference type="GO" id="GO:0005975">
    <property type="term" value="P:carbohydrate metabolic process"/>
    <property type="evidence" value="ECO:0007669"/>
    <property type="project" value="InterPro"/>
</dbReference>
<dbReference type="InterPro" id="IPR004276">
    <property type="entry name" value="GlycoTrans_28_N"/>
</dbReference>
<proteinExistence type="predicted"/>
<dbReference type="SUPFAM" id="SSF53756">
    <property type="entry name" value="UDP-Glycosyltransferase/glycogen phosphorylase"/>
    <property type="match status" value="1"/>
</dbReference>
<dbReference type="InterPro" id="IPR010610">
    <property type="entry name" value="EryCIII-like_C"/>
</dbReference>
<evidence type="ECO:0000313" key="5">
    <source>
        <dbReference type="EMBL" id="CAK7346769.1"/>
    </source>
</evidence>
<feature type="domain" description="Erythromycin biosynthesis protein CIII-like C-terminal" evidence="4">
    <location>
        <begin position="459"/>
        <end position="556"/>
    </location>
</feature>
<evidence type="ECO:0000256" key="1">
    <source>
        <dbReference type="ARBA" id="ARBA00022679"/>
    </source>
</evidence>
<dbReference type="GO" id="GO:0016906">
    <property type="term" value="F:sterol 3-beta-glucosyltransferase activity"/>
    <property type="evidence" value="ECO:0007669"/>
    <property type="project" value="UniProtKB-ARBA"/>
</dbReference>
<feature type="domain" description="Glycosyltransferase family 28 N-terminal" evidence="3">
    <location>
        <begin position="204"/>
        <end position="326"/>
    </location>
</feature>
<name>A0AAV1S5N8_9ROSI</name>
<evidence type="ECO:0000313" key="6">
    <source>
        <dbReference type="Proteomes" id="UP001314170"/>
    </source>
</evidence>
<comment type="caution">
    <text evidence="5">The sequence shown here is derived from an EMBL/GenBank/DDBJ whole genome shotgun (WGS) entry which is preliminary data.</text>
</comment>
<accession>A0AAV1S5N8</accession>
<dbReference type="CDD" id="cd03784">
    <property type="entry name" value="GT1_Gtf-like"/>
    <property type="match status" value="1"/>
</dbReference>
<evidence type="ECO:0008006" key="7">
    <source>
        <dbReference type="Google" id="ProtNLM"/>
    </source>
</evidence>
<evidence type="ECO:0000256" key="2">
    <source>
        <dbReference type="SAM" id="MobiDB-lite"/>
    </source>
</evidence>
<feature type="compositionally biased region" description="Basic and acidic residues" evidence="2">
    <location>
        <begin position="23"/>
        <end position="36"/>
    </location>
</feature>
<evidence type="ECO:0000259" key="4">
    <source>
        <dbReference type="Pfam" id="PF06722"/>
    </source>
</evidence>
<gene>
    <name evidence="5" type="ORF">DCAF_LOCUS19447</name>
</gene>
<dbReference type="FunFam" id="3.40.50.2000:FF:000009">
    <property type="entry name" value="Sterol 3-beta-glucosyltransferase UGT80A2"/>
    <property type="match status" value="1"/>
</dbReference>
<dbReference type="AlphaFoldDB" id="A0AAV1S5N8"/>
<dbReference type="InterPro" id="IPR050426">
    <property type="entry name" value="Glycosyltransferase_28"/>
</dbReference>
<dbReference type="PANTHER" id="PTHR48050:SF16">
    <property type="entry name" value="STEROL 3-BETA-GLUCOSYLTRANSFERASE UGT80B1"/>
    <property type="match status" value="1"/>
</dbReference>
<sequence>MGSNGFDHPLKNSGKEVLGSNHDLNRSFDHTSRGDESVTVDYVSSEEQSEAVSFQEAEKQKTKSGKQPPTLEIFKSKELNFSPSPRRPSDLEGFNHCITAPADAHRHPLFDGNDNITFYRSMTENRASRHELKLDRLSEREKKKLIIELVKIQNDGTVEVDIDENAPVASELLELHSVEETSFFVNDSTSGCNRSIPRLKIALLVEFGHHVRLATHSNFSNFVRSAGVDFYPLGGDPRVLAGYMARNKGFIPSAPGEISIQRKQLKAIIESLLAACTEPDMETGVPFKAQAIIANPPAYGHVHVAEALGVPIHIFFTMPWTPTYEFPHPLARVPSSAGYWEEKAKASTDRILQYVPWINIPSAYRLYVEPPSCAKAKCHYWGSLVDVVGYSFLNLGSKYEPKEDFLQWIQKGTEPMYIGFGSMPLEDPKNTMDIILEALKDTGQRGIIDRGWADLGNSMEVPDTVFLLKDCPHDWLFPQCAAVVHHGGAGTTATGLRAGCPTTIVPFFGDQFFWGDRVHQKGLGPAPIPIAKLSVESLSNAIRFMLEPEVKSRAMELAKLIENEDGVAAAVDAFHRHLPPEWDDRMSDHQQPATPFLAVM</sequence>
<dbReference type="EMBL" id="CAWUPB010001173">
    <property type="protein sequence ID" value="CAK7346769.1"/>
    <property type="molecule type" value="Genomic_DNA"/>
</dbReference>
<keyword evidence="1" id="KW-0808">Transferase</keyword>
<feature type="region of interest" description="Disordered" evidence="2">
    <location>
        <begin position="1"/>
        <end position="72"/>
    </location>
</feature>
<dbReference type="InterPro" id="IPR002213">
    <property type="entry name" value="UDP_glucos_trans"/>
</dbReference>